<evidence type="ECO:0000256" key="8">
    <source>
        <dbReference type="ARBA" id="ARBA00037998"/>
    </source>
</evidence>
<evidence type="ECO:0000256" key="7">
    <source>
        <dbReference type="ARBA" id="ARBA00023136"/>
    </source>
</evidence>
<gene>
    <name evidence="10" type="ORF">H8E19_16325</name>
</gene>
<dbReference type="InterPro" id="IPR001851">
    <property type="entry name" value="ABC_transp_permease"/>
</dbReference>
<comment type="subcellular location">
    <subcellularLocation>
        <location evidence="1">Cell membrane</location>
        <topology evidence="1">Multi-pass membrane protein</topology>
    </subcellularLocation>
</comment>
<dbReference type="InterPro" id="IPR052157">
    <property type="entry name" value="BCAA_transport_permease"/>
</dbReference>
<name>A0A8J6TAA4_9DELT</name>
<feature type="transmembrane region" description="Helical" evidence="9">
    <location>
        <begin position="192"/>
        <end position="217"/>
    </location>
</feature>
<keyword evidence="4 9" id="KW-0812">Transmembrane</keyword>
<feature type="transmembrane region" description="Helical" evidence="9">
    <location>
        <begin position="103"/>
        <end position="125"/>
    </location>
</feature>
<feature type="transmembrane region" description="Helical" evidence="9">
    <location>
        <begin position="237"/>
        <end position="261"/>
    </location>
</feature>
<sequence length="298" mass="32110">MESGYTITFAALGSQFLVGLSRAMILFIVSSGMSLVLGVLRVPNVAHGSLYMIGAFAAFSISSLFGGGSTGFWLALVFAPLVVALISFVAERSLFRHLYEREHLMLLLFTFALMLILGDLVKMFWGADYRSIMAPEMFQGAVPIFGSPFPKYNLFLLGVGPLVAVLLWLFITKTKIGKISRAAAVDMEMVGAIGINVSWVFAFAFVLGCLLAGLGGALVSPTVSITLGMDHDIIMEAFLIVAIGGLGNMWGALVGSLIFGLTQSFGVLFWPQFAIVFPYAAVVIVLTWRPKGILKSVW</sequence>
<dbReference type="Pfam" id="PF02653">
    <property type="entry name" value="BPD_transp_2"/>
    <property type="match status" value="1"/>
</dbReference>
<evidence type="ECO:0000256" key="5">
    <source>
        <dbReference type="ARBA" id="ARBA00022970"/>
    </source>
</evidence>
<protein>
    <submittedName>
        <fullName evidence="10">Branched-chain amino acid ABC transporter permease</fullName>
    </submittedName>
</protein>
<evidence type="ECO:0000256" key="9">
    <source>
        <dbReference type="SAM" id="Phobius"/>
    </source>
</evidence>
<dbReference type="Proteomes" id="UP000650524">
    <property type="component" value="Unassembled WGS sequence"/>
</dbReference>
<comment type="similarity">
    <text evidence="8">Belongs to the binding-protein-dependent transport system permease family. LivHM subfamily.</text>
</comment>
<evidence type="ECO:0000256" key="6">
    <source>
        <dbReference type="ARBA" id="ARBA00022989"/>
    </source>
</evidence>
<dbReference type="PANTHER" id="PTHR11795:SF442">
    <property type="entry name" value="ABC TRANSPORTER ATP-BINDING PROTEIN"/>
    <property type="match status" value="1"/>
</dbReference>
<keyword evidence="3" id="KW-1003">Cell membrane</keyword>
<dbReference type="PANTHER" id="PTHR11795">
    <property type="entry name" value="BRANCHED-CHAIN AMINO ACID TRANSPORT SYSTEM PERMEASE PROTEIN LIVH"/>
    <property type="match status" value="1"/>
</dbReference>
<evidence type="ECO:0000256" key="2">
    <source>
        <dbReference type="ARBA" id="ARBA00022448"/>
    </source>
</evidence>
<dbReference type="EMBL" id="JACNJD010000332">
    <property type="protein sequence ID" value="MBC8178971.1"/>
    <property type="molecule type" value="Genomic_DNA"/>
</dbReference>
<feature type="transmembrane region" description="Helical" evidence="9">
    <location>
        <begin position="20"/>
        <end position="42"/>
    </location>
</feature>
<dbReference type="GO" id="GO:0022857">
    <property type="term" value="F:transmembrane transporter activity"/>
    <property type="evidence" value="ECO:0007669"/>
    <property type="project" value="InterPro"/>
</dbReference>
<proteinExistence type="inferred from homology"/>
<feature type="transmembrane region" description="Helical" evidence="9">
    <location>
        <begin position="268"/>
        <end position="288"/>
    </location>
</feature>
<keyword evidence="7 9" id="KW-0472">Membrane</keyword>
<evidence type="ECO:0000313" key="10">
    <source>
        <dbReference type="EMBL" id="MBC8178971.1"/>
    </source>
</evidence>
<accession>A0A8J6TAA4</accession>
<feature type="transmembrane region" description="Helical" evidence="9">
    <location>
        <begin position="152"/>
        <end position="171"/>
    </location>
</feature>
<dbReference type="AlphaFoldDB" id="A0A8J6TAA4"/>
<feature type="transmembrane region" description="Helical" evidence="9">
    <location>
        <begin position="49"/>
        <end position="66"/>
    </location>
</feature>
<keyword evidence="2" id="KW-0813">Transport</keyword>
<keyword evidence="5" id="KW-0029">Amino-acid transport</keyword>
<organism evidence="10 11">
    <name type="scientific">Candidatus Desulfacyla euxinica</name>
    <dbReference type="NCBI Taxonomy" id="2841693"/>
    <lineage>
        <taxon>Bacteria</taxon>
        <taxon>Deltaproteobacteria</taxon>
        <taxon>Candidatus Desulfacyla</taxon>
    </lineage>
</organism>
<dbReference type="GO" id="GO:0005886">
    <property type="term" value="C:plasma membrane"/>
    <property type="evidence" value="ECO:0007669"/>
    <property type="project" value="UniProtKB-SubCell"/>
</dbReference>
<evidence type="ECO:0000256" key="4">
    <source>
        <dbReference type="ARBA" id="ARBA00022692"/>
    </source>
</evidence>
<evidence type="ECO:0000313" key="11">
    <source>
        <dbReference type="Proteomes" id="UP000650524"/>
    </source>
</evidence>
<evidence type="ECO:0000256" key="1">
    <source>
        <dbReference type="ARBA" id="ARBA00004651"/>
    </source>
</evidence>
<dbReference type="GO" id="GO:0006865">
    <property type="term" value="P:amino acid transport"/>
    <property type="evidence" value="ECO:0007669"/>
    <property type="project" value="UniProtKB-KW"/>
</dbReference>
<dbReference type="CDD" id="cd06582">
    <property type="entry name" value="TM_PBP1_LivH_like"/>
    <property type="match status" value="1"/>
</dbReference>
<evidence type="ECO:0000256" key="3">
    <source>
        <dbReference type="ARBA" id="ARBA00022475"/>
    </source>
</evidence>
<keyword evidence="6 9" id="KW-1133">Transmembrane helix</keyword>
<feature type="transmembrane region" description="Helical" evidence="9">
    <location>
        <begin position="72"/>
        <end position="91"/>
    </location>
</feature>
<reference evidence="10 11" key="1">
    <citation type="submission" date="2020-08" db="EMBL/GenBank/DDBJ databases">
        <title>Bridging the membrane lipid divide: bacteria of the FCB group superphylum have the potential to synthesize archaeal ether lipids.</title>
        <authorList>
            <person name="Villanueva L."/>
            <person name="Von Meijenfeldt F.A.B."/>
            <person name="Westbye A.B."/>
            <person name="Yadav S."/>
            <person name="Hopmans E.C."/>
            <person name="Dutilh B.E."/>
            <person name="Sinninghe Damste J.S."/>
        </authorList>
    </citation>
    <scope>NUCLEOTIDE SEQUENCE [LARGE SCALE GENOMIC DNA]</scope>
    <source>
        <strain evidence="10">NIOZ-UU27</strain>
    </source>
</reference>
<comment type="caution">
    <text evidence="10">The sequence shown here is derived from an EMBL/GenBank/DDBJ whole genome shotgun (WGS) entry which is preliminary data.</text>
</comment>